<dbReference type="AlphaFoldDB" id="A0AAV4IRV5"/>
<comment type="caution">
    <text evidence="2">The sequence shown here is derived from an EMBL/GenBank/DDBJ whole genome shotgun (WGS) entry which is preliminary data.</text>
</comment>
<dbReference type="PANTHER" id="PTHR43157:SF31">
    <property type="entry name" value="PHOSPHATIDYLINOSITOL-GLYCAN BIOSYNTHESIS CLASS F PROTEIN"/>
    <property type="match status" value="1"/>
</dbReference>
<organism evidence="2 3">
    <name type="scientific">Elysia marginata</name>
    <dbReference type="NCBI Taxonomy" id="1093978"/>
    <lineage>
        <taxon>Eukaryota</taxon>
        <taxon>Metazoa</taxon>
        <taxon>Spiralia</taxon>
        <taxon>Lophotrochozoa</taxon>
        <taxon>Mollusca</taxon>
        <taxon>Gastropoda</taxon>
        <taxon>Heterobranchia</taxon>
        <taxon>Euthyneura</taxon>
        <taxon>Panpulmonata</taxon>
        <taxon>Sacoglossa</taxon>
        <taxon>Placobranchoidea</taxon>
        <taxon>Plakobranchidae</taxon>
        <taxon>Elysia</taxon>
    </lineage>
</organism>
<dbReference type="PANTHER" id="PTHR43157">
    <property type="entry name" value="PHOSPHATIDYLINOSITOL-GLYCAN BIOSYNTHESIS CLASS F PROTEIN-RELATED"/>
    <property type="match status" value="1"/>
</dbReference>
<dbReference type="Gene3D" id="3.40.50.720">
    <property type="entry name" value="NAD(P)-binding Rossmann-like Domain"/>
    <property type="match status" value="1"/>
</dbReference>
<evidence type="ECO:0000313" key="3">
    <source>
        <dbReference type="Proteomes" id="UP000762676"/>
    </source>
</evidence>
<evidence type="ECO:0000313" key="2">
    <source>
        <dbReference type="EMBL" id="GFS11726.1"/>
    </source>
</evidence>
<keyword evidence="3" id="KW-1185">Reference proteome</keyword>
<reference evidence="2 3" key="1">
    <citation type="journal article" date="2021" name="Elife">
        <title>Chloroplast acquisition without the gene transfer in kleptoplastic sea slugs, Plakobranchus ocellatus.</title>
        <authorList>
            <person name="Maeda T."/>
            <person name="Takahashi S."/>
            <person name="Yoshida T."/>
            <person name="Shimamura S."/>
            <person name="Takaki Y."/>
            <person name="Nagai Y."/>
            <person name="Toyoda A."/>
            <person name="Suzuki Y."/>
            <person name="Arimoto A."/>
            <person name="Ishii H."/>
            <person name="Satoh N."/>
            <person name="Nishiyama T."/>
            <person name="Hasebe M."/>
            <person name="Maruyama T."/>
            <person name="Minagawa J."/>
            <person name="Obokata J."/>
            <person name="Shigenobu S."/>
        </authorList>
    </citation>
    <scope>NUCLEOTIDE SEQUENCE [LARGE SCALE GENOMIC DNA]</scope>
</reference>
<dbReference type="GO" id="GO:0016491">
    <property type="term" value="F:oxidoreductase activity"/>
    <property type="evidence" value="ECO:0007669"/>
    <property type="project" value="UniProtKB-KW"/>
</dbReference>
<evidence type="ECO:0000256" key="1">
    <source>
        <dbReference type="ARBA" id="ARBA00023002"/>
    </source>
</evidence>
<dbReference type="EMBL" id="BMAT01009686">
    <property type="protein sequence ID" value="GFS11726.1"/>
    <property type="molecule type" value="Genomic_DNA"/>
</dbReference>
<dbReference type="Proteomes" id="UP000762676">
    <property type="component" value="Unassembled WGS sequence"/>
</dbReference>
<protein>
    <submittedName>
        <fullName evidence="2">Retinol dehydrogenase 14</fullName>
    </submittedName>
</protein>
<proteinExistence type="predicted"/>
<gene>
    <name evidence="2" type="ORF">ElyMa_004841300</name>
</gene>
<dbReference type="InterPro" id="IPR036291">
    <property type="entry name" value="NAD(P)-bd_dom_sf"/>
</dbReference>
<keyword evidence="1" id="KW-0560">Oxidoreductase</keyword>
<name>A0AAV4IRV5_9GAST</name>
<dbReference type="SUPFAM" id="SSF51735">
    <property type="entry name" value="NAD(P)-binding Rossmann-fold domains"/>
    <property type="match status" value="1"/>
</dbReference>
<sequence>MSSKAHGYTKIKFDDLMSEKSYSPLFAYCQSKLANLLHALELSKRLEGTGVTINCVHPGFIATELQRHYSSGISKLFMVTVRRLFFDSPEIGAQTTLYCAVSPEVEGVSGRYFA</sequence>
<accession>A0AAV4IRV5</accession>